<dbReference type="InterPro" id="IPR025857">
    <property type="entry name" value="MacB_PCD"/>
</dbReference>
<keyword evidence="3 6" id="KW-0812">Transmembrane</keyword>
<dbReference type="InterPro" id="IPR003838">
    <property type="entry name" value="ABC3_permease_C"/>
</dbReference>
<protein>
    <submittedName>
        <fullName evidence="9">ABC-type antimicrobial peptide transport system permease subunit</fullName>
    </submittedName>
</protein>
<proteinExistence type="predicted"/>
<dbReference type="Proteomes" id="UP000294498">
    <property type="component" value="Unassembled WGS sequence"/>
</dbReference>
<evidence type="ECO:0000256" key="2">
    <source>
        <dbReference type="ARBA" id="ARBA00022475"/>
    </source>
</evidence>
<dbReference type="GO" id="GO:0022857">
    <property type="term" value="F:transmembrane transporter activity"/>
    <property type="evidence" value="ECO:0007669"/>
    <property type="project" value="TreeGrafter"/>
</dbReference>
<dbReference type="PANTHER" id="PTHR30572">
    <property type="entry name" value="MEMBRANE COMPONENT OF TRANSPORTER-RELATED"/>
    <property type="match status" value="1"/>
</dbReference>
<accession>A0A4R8DPC0</accession>
<reference evidence="9 10" key="1">
    <citation type="submission" date="2019-03" db="EMBL/GenBank/DDBJ databases">
        <title>Genomic Encyclopedia of Type Strains, Phase IV (KMG-IV): sequencing the most valuable type-strain genomes for metagenomic binning, comparative biology and taxonomic classification.</title>
        <authorList>
            <person name="Goeker M."/>
        </authorList>
    </citation>
    <scope>NUCLEOTIDE SEQUENCE [LARGE SCALE GENOMIC DNA]</scope>
    <source>
        <strain evidence="9 10">DSM 100059</strain>
    </source>
</reference>
<feature type="domain" description="ABC3 transporter permease C-terminal" evidence="7">
    <location>
        <begin position="666"/>
        <end position="779"/>
    </location>
</feature>
<sequence>MVRSYLHLAWRNLLRTKGYSILNILGLSIGMTVALLIGLWVHYEYSYDRFLPQYKNIYQVARNFNNNGETLTFGTCSLKLADVLKARNLEIAETDYFSFHGLKAGDRKFEFSGGQVKENFIGMFGFPLVKGNPGEVFRDPFSIVLTQQTATALFGSEDPIGKTVRIDNQHDVTVTGILKDLPANCSFDFKYLLPFSFYEAVNPYVKQNRAGGFGQNGYQIFARVNANVEKIRADIKDVEKTEKGNINAMKSDVILQPMREWHLYGDYQNGKPAGGMIDYVRMFSIIGILVLAIACINFVNLETARSERRAREVGVRKAIGSRRTDLILQFLTESVLLTLFAFGGCIILTTAILPAFNALADAQIRLPLASPAFWGIVLGAALVTALVSGARPALYLSSFQPVQVLKGLYKTGHTGTTGRKVLVVIQFTCSIALIVSTIIIYQQLRYTQNRPTGYDANRLLSTRMNADLAQNYTALRDALRQDGIADDVTASTSPATDIYWHSDVDKWPGKYAGETVEMGCVGVMDDYLKTLGISMSAGRDFAGPADSLCVLLNEAAVRRLRLKNPVGQVMTWQGTQVRIIGIARNTLQVSPFAAPQPTLYFKTGAKNASFLLYRLSPRISTRDAVDKMTALFNRYEPTYPYEYTFVDQAYARKFDLEILIGRLAGILAVLAILISCLGLLGLAAYMAEQRTKEIGIRKVLGATVPQVWFLLSRDFILLVLISCLVASPLAFYFLRQWLLKYDYRISIQPIVFITAGAAALVITLITTSFQSIRAAHVSPAKSLKTE</sequence>
<keyword evidence="4 6" id="KW-1133">Transmembrane helix</keyword>
<evidence type="ECO:0000256" key="3">
    <source>
        <dbReference type="ARBA" id="ARBA00022692"/>
    </source>
</evidence>
<dbReference type="RefSeq" id="WP_133990369.1">
    <property type="nucleotide sequence ID" value="NZ_SODV01000001.1"/>
</dbReference>
<comment type="caution">
    <text evidence="9">The sequence shown here is derived from an EMBL/GenBank/DDBJ whole genome shotgun (WGS) entry which is preliminary data.</text>
</comment>
<feature type="transmembrane region" description="Helical" evidence="6">
    <location>
        <begin position="21"/>
        <end position="43"/>
    </location>
</feature>
<evidence type="ECO:0000313" key="9">
    <source>
        <dbReference type="EMBL" id="TDW99565.1"/>
    </source>
</evidence>
<dbReference type="AlphaFoldDB" id="A0A4R8DPC0"/>
<dbReference type="GO" id="GO:0005886">
    <property type="term" value="C:plasma membrane"/>
    <property type="evidence" value="ECO:0007669"/>
    <property type="project" value="UniProtKB-SubCell"/>
</dbReference>
<gene>
    <name evidence="9" type="ORF">EDB95_0575</name>
</gene>
<feature type="transmembrane region" description="Helical" evidence="6">
    <location>
        <begin position="372"/>
        <end position="390"/>
    </location>
</feature>
<feature type="transmembrane region" description="Helical" evidence="6">
    <location>
        <begin position="326"/>
        <end position="352"/>
    </location>
</feature>
<dbReference type="EMBL" id="SODV01000001">
    <property type="protein sequence ID" value="TDW99565.1"/>
    <property type="molecule type" value="Genomic_DNA"/>
</dbReference>
<feature type="transmembrane region" description="Helical" evidence="6">
    <location>
        <begin position="746"/>
        <end position="765"/>
    </location>
</feature>
<dbReference type="OrthoDB" id="5933722at2"/>
<evidence type="ECO:0000256" key="4">
    <source>
        <dbReference type="ARBA" id="ARBA00022989"/>
    </source>
</evidence>
<feature type="domain" description="MacB-like periplasmic core" evidence="8">
    <location>
        <begin position="20"/>
        <end position="237"/>
    </location>
</feature>
<organism evidence="9 10">
    <name type="scientific">Dinghuibacter silviterrae</name>
    <dbReference type="NCBI Taxonomy" id="1539049"/>
    <lineage>
        <taxon>Bacteria</taxon>
        <taxon>Pseudomonadati</taxon>
        <taxon>Bacteroidota</taxon>
        <taxon>Chitinophagia</taxon>
        <taxon>Chitinophagales</taxon>
        <taxon>Chitinophagaceae</taxon>
        <taxon>Dinghuibacter</taxon>
    </lineage>
</organism>
<feature type="transmembrane region" description="Helical" evidence="6">
    <location>
        <begin position="715"/>
        <end position="734"/>
    </location>
</feature>
<evidence type="ECO:0000256" key="5">
    <source>
        <dbReference type="ARBA" id="ARBA00023136"/>
    </source>
</evidence>
<feature type="transmembrane region" description="Helical" evidence="6">
    <location>
        <begin position="279"/>
        <end position="301"/>
    </location>
</feature>
<name>A0A4R8DPC0_9BACT</name>
<evidence type="ECO:0000256" key="6">
    <source>
        <dbReference type="SAM" id="Phobius"/>
    </source>
</evidence>
<keyword evidence="10" id="KW-1185">Reference proteome</keyword>
<keyword evidence="5 6" id="KW-0472">Membrane</keyword>
<feature type="domain" description="MacB-like periplasmic core" evidence="8">
    <location>
        <begin position="431"/>
        <end position="630"/>
    </location>
</feature>
<feature type="domain" description="ABC3 transporter permease C-terminal" evidence="7">
    <location>
        <begin position="285"/>
        <end position="401"/>
    </location>
</feature>
<evidence type="ECO:0000313" key="10">
    <source>
        <dbReference type="Proteomes" id="UP000294498"/>
    </source>
</evidence>
<evidence type="ECO:0000256" key="1">
    <source>
        <dbReference type="ARBA" id="ARBA00004651"/>
    </source>
</evidence>
<keyword evidence="2" id="KW-1003">Cell membrane</keyword>
<dbReference type="Pfam" id="PF02687">
    <property type="entry name" value="FtsX"/>
    <property type="match status" value="2"/>
</dbReference>
<feature type="transmembrane region" description="Helical" evidence="6">
    <location>
        <begin position="421"/>
        <end position="441"/>
    </location>
</feature>
<dbReference type="PANTHER" id="PTHR30572:SF18">
    <property type="entry name" value="ABC-TYPE MACROLIDE FAMILY EXPORT SYSTEM PERMEASE COMPONENT 2"/>
    <property type="match status" value="1"/>
</dbReference>
<evidence type="ECO:0000259" key="7">
    <source>
        <dbReference type="Pfam" id="PF02687"/>
    </source>
</evidence>
<comment type="subcellular location">
    <subcellularLocation>
        <location evidence="1">Cell membrane</location>
        <topology evidence="1">Multi-pass membrane protein</topology>
    </subcellularLocation>
</comment>
<evidence type="ECO:0000259" key="8">
    <source>
        <dbReference type="Pfam" id="PF12704"/>
    </source>
</evidence>
<feature type="transmembrane region" description="Helical" evidence="6">
    <location>
        <begin position="663"/>
        <end position="687"/>
    </location>
</feature>
<dbReference type="InterPro" id="IPR050250">
    <property type="entry name" value="Macrolide_Exporter_MacB"/>
</dbReference>
<dbReference type="Pfam" id="PF12704">
    <property type="entry name" value="MacB_PCD"/>
    <property type="match status" value="2"/>
</dbReference>